<reference evidence="1 2" key="1">
    <citation type="submission" date="2022-10" db="EMBL/GenBank/DDBJ databases">
        <title>The complete genomes of actinobacterial strains from the NBC collection.</title>
        <authorList>
            <person name="Joergensen T.S."/>
            <person name="Alvarez Arevalo M."/>
            <person name="Sterndorff E.B."/>
            <person name="Faurdal D."/>
            <person name="Vuksanovic O."/>
            <person name="Mourched A.-S."/>
            <person name="Charusanti P."/>
            <person name="Shaw S."/>
            <person name="Blin K."/>
            <person name="Weber T."/>
        </authorList>
    </citation>
    <scope>NUCLEOTIDE SEQUENCE [LARGE SCALE GENOMIC DNA]</scope>
    <source>
        <strain evidence="1 2">NBC 01769</strain>
    </source>
</reference>
<dbReference type="RefSeq" id="WP_280118798.1">
    <property type="nucleotide sequence ID" value="NZ_CP109114.1"/>
</dbReference>
<proteinExistence type="predicted"/>
<sequence length="44" mass="4652">MCSRFRRGTIAAEPQAGTSFELEPITAAFIGGFVLLSAVGLRPL</sequence>
<keyword evidence="2" id="KW-1185">Reference proteome</keyword>
<dbReference type="Proteomes" id="UP001330827">
    <property type="component" value="Chromosome"/>
</dbReference>
<evidence type="ECO:0000313" key="1">
    <source>
        <dbReference type="EMBL" id="WSC11627.1"/>
    </source>
</evidence>
<name>A0ABZ1FVV4_9ACTN</name>
<accession>A0ABZ1FVV4</accession>
<dbReference type="EMBL" id="CP109114">
    <property type="protein sequence ID" value="WSC11627.1"/>
    <property type="molecule type" value="Genomic_DNA"/>
</dbReference>
<evidence type="ECO:0000313" key="2">
    <source>
        <dbReference type="Proteomes" id="UP001330827"/>
    </source>
</evidence>
<gene>
    <name evidence="1" type="ORF">OIE64_01210</name>
</gene>
<organism evidence="1 2">
    <name type="scientific">Streptomyces brevispora</name>
    <dbReference type="NCBI Taxonomy" id="887462"/>
    <lineage>
        <taxon>Bacteria</taxon>
        <taxon>Bacillati</taxon>
        <taxon>Actinomycetota</taxon>
        <taxon>Actinomycetes</taxon>
        <taxon>Kitasatosporales</taxon>
        <taxon>Streptomycetaceae</taxon>
        <taxon>Streptomyces</taxon>
    </lineage>
</organism>
<protein>
    <submittedName>
        <fullName evidence="1">Uncharacterized protein</fullName>
    </submittedName>
</protein>